<dbReference type="AlphaFoldDB" id="A0A1Y2ARS6"/>
<dbReference type="InterPro" id="IPR023214">
    <property type="entry name" value="HAD_sf"/>
</dbReference>
<dbReference type="InParanoid" id="A0A1Y2ARS6"/>
<dbReference type="Gene3D" id="3.40.50.1000">
    <property type="entry name" value="HAD superfamily/HAD-like"/>
    <property type="match status" value="1"/>
</dbReference>
<evidence type="ECO:0000313" key="3">
    <source>
        <dbReference type="Proteomes" id="UP000193986"/>
    </source>
</evidence>
<evidence type="ECO:0000256" key="1">
    <source>
        <dbReference type="ARBA" id="ARBA00022801"/>
    </source>
</evidence>
<comment type="caution">
    <text evidence="2">The sequence shown here is derived from an EMBL/GenBank/DDBJ whole genome shotgun (WGS) entry which is preliminary data.</text>
</comment>
<dbReference type="InterPro" id="IPR006439">
    <property type="entry name" value="HAD-SF_hydro_IA"/>
</dbReference>
<keyword evidence="3" id="KW-1185">Reference proteome</keyword>
<dbReference type="GO" id="GO:0016791">
    <property type="term" value="F:phosphatase activity"/>
    <property type="evidence" value="ECO:0007669"/>
    <property type="project" value="UniProtKB-ARBA"/>
</dbReference>
<reference evidence="2 3" key="1">
    <citation type="submission" date="2016-07" db="EMBL/GenBank/DDBJ databases">
        <title>Pervasive Adenine N6-methylation of Active Genes in Fungi.</title>
        <authorList>
            <consortium name="DOE Joint Genome Institute"/>
            <person name="Mondo S.J."/>
            <person name="Dannebaum R.O."/>
            <person name="Kuo R.C."/>
            <person name="Labutti K."/>
            <person name="Haridas S."/>
            <person name="Kuo A."/>
            <person name="Salamov A."/>
            <person name="Ahrendt S.R."/>
            <person name="Lipzen A."/>
            <person name="Sullivan W."/>
            <person name="Andreopoulos W.B."/>
            <person name="Clum A."/>
            <person name="Lindquist E."/>
            <person name="Daum C."/>
            <person name="Ramamoorthy G.K."/>
            <person name="Gryganskyi A."/>
            <person name="Culley D."/>
            <person name="Magnuson J.K."/>
            <person name="James T.Y."/>
            <person name="O'Malley M.A."/>
            <person name="Stajich J.E."/>
            <person name="Spatafora J.W."/>
            <person name="Visel A."/>
            <person name="Grigoriev I.V."/>
        </authorList>
    </citation>
    <scope>NUCLEOTIDE SEQUENCE [LARGE SCALE GENOMIC DNA]</scope>
    <source>
        <strain evidence="2 3">68-887.2</strain>
    </source>
</reference>
<dbReference type="InterPro" id="IPR023198">
    <property type="entry name" value="PGP-like_dom2"/>
</dbReference>
<proteinExistence type="predicted"/>
<evidence type="ECO:0000313" key="2">
    <source>
        <dbReference type="EMBL" id="ORY25232.1"/>
    </source>
</evidence>
<sequence>MSQPKQLPEALQGITSLTFDLMGTCADWLTSIINALSLAPPIAGLDHDLLARDWRAGFFKYILDSFARGEQSPDIDIVHREVLDGLLADRGVGKEWGEEVRATLVGGWHRQVGWPDAVEGIQRLRKKYDVVVLANGTTRLQLDIASSSGLPFHALLSSQLLGHTKPDQRMYLRCLDLLDRNSQQVAMVAAHAYDLRAAAKVGMRTIYIHRDTEDPEEDFEQLRTDVDLLIDGRAAAGPKGGLIALAELLGC</sequence>
<dbReference type="Gene3D" id="1.10.150.240">
    <property type="entry name" value="Putative phosphatase, domain 2"/>
    <property type="match status" value="1"/>
</dbReference>
<accession>A0A1Y2ARS6</accession>
<dbReference type="Pfam" id="PF00702">
    <property type="entry name" value="Hydrolase"/>
    <property type="match status" value="1"/>
</dbReference>
<dbReference type="Proteomes" id="UP000193986">
    <property type="component" value="Unassembled WGS sequence"/>
</dbReference>
<dbReference type="SUPFAM" id="SSF56784">
    <property type="entry name" value="HAD-like"/>
    <property type="match status" value="1"/>
</dbReference>
<dbReference type="NCBIfam" id="TIGR01493">
    <property type="entry name" value="HAD-SF-IA-v2"/>
    <property type="match status" value="1"/>
</dbReference>
<dbReference type="STRING" id="71784.A0A1Y2ARS6"/>
<dbReference type="PANTHER" id="PTHR43316">
    <property type="entry name" value="HYDROLASE, HALOACID DELAHOGENASE-RELATED"/>
    <property type="match status" value="1"/>
</dbReference>
<dbReference type="OrthoDB" id="2363873at2759"/>
<dbReference type="InterPro" id="IPR036412">
    <property type="entry name" value="HAD-like_sf"/>
</dbReference>
<keyword evidence="1" id="KW-0378">Hydrolase</keyword>
<name>A0A1Y2ARS6_9TREE</name>
<gene>
    <name evidence="2" type="ORF">BCR39DRAFT_471593</name>
</gene>
<dbReference type="EMBL" id="MCFC01000059">
    <property type="protein sequence ID" value="ORY25232.1"/>
    <property type="molecule type" value="Genomic_DNA"/>
</dbReference>
<protein>
    <submittedName>
        <fullName evidence="2">HAD-like domain-containing protein</fullName>
    </submittedName>
</protein>
<organism evidence="2 3">
    <name type="scientific">Naematelia encephala</name>
    <dbReference type="NCBI Taxonomy" id="71784"/>
    <lineage>
        <taxon>Eukaryota</taxon>
        <taxon>Fungi</taxon>
        <taxon>Dikarya</taxon>
        <taxon>Basidiomycota</taxon>
        <taxon>Agaricomycotina</taxon>
        <taxon>Tremellomycetes</taxon>
        <taxon>Tremellales</taxon>
        <taxon>Naemateliaceae</taxon>
        <taxon>Naematelia</taxon>
    </lineage>
</organism>
<dbReference type="PANTHER" id="PTHR43316:SF3">
    <property type="entry name" value="HALOACID DEHALOGENASE, TYPE II (AFU_ORTHOLOGUE AFUA_2G07750)-RELATED"/>
    <property type="match status" value="1"/>
</dbReference>
<dbReference type="InterPro" id="IPR051540">
    <property type="entry name" value="S-2-haloacid_dehalogenase"/>
</dbReference>